<reference evidence="2" key="1">
    <citation type="journal article" date="2021" name="G3 (Bethesda)">
        <title>Genome and transcriptome analysis of the beet armyworm Spodoptera exigua reveals targets for pest control. .</title>
        <authorList>
            <person name="Simon S."/>
            <person name="Breeschoten T."/>
            <person name="Jansen H.J."/>
            <person name="Dirks R.P."/>
            <person name="Schranz M.E."/>
            <person name="Ros V.I.D."/>
        </authorList>
    </citation>
    <scope>NUCLEOTIDE SEQUENCE</scope>
    <source>
        <strain evidence="2">TB_SE_WUR_2020</strain>
    </source>
</reference>
<gene>
    <name evidence="2" type="ORF">HF086_002279</name>
</gene>
<comment type="caution">
    <text evidence="2">The sequence shown here is derived from an EMBL/GenBank/DDBJ whole genome shotgun (WGS) entry which is preliminary data.</text>
</comment>
<feature type="compositionally biased region" description="Basic and acidic residues" evidence="1">
    <location>
        <begin position="97"/>
        <end position="108"/>
    </location>
</feature>
<evidence type="ECO:0000256" key="1">
    <source>
        <dbReference type="SAM" id="MobiDB-lite"/>
    </source>
</evidence>
<organism evidence="2 3">
    <name type="scientific">Spodoptera exigua</name>
    <name type="common">Beet armyworm</name>
    <name type="synonym">Noctua fulgens</name>
    <dbReference type="NCBI Taxonomy" id="7107"/>
    <lineage>
        <taxon>Eukaryota</taxon>
        <taxon>Metazoa</taxon>
        <taxon>Ecdysozoa</taxon>
        <taxon>Arthropoda</taxon>
        <taxon>Hexapoda</taxon>
        <taxon>Insecta</taxon>
        <taxon>Pterygota</taxon>
        <taxon>Neoptera</taxon>
        <taxon>Endopterygota</taxon>
        <taxon>Lepidoptera</taxon>
        <taxon>Glossata</taxon>
        <taxon>Ditrysia</taxon>
        <taxon>Noctuoidea</taxon>
        <taxon>Noctuidae</taxon>
        <taxon>Amphipyrinae</taxon>
        <taxon>Spodoptera</taxon>
    </lineage>
</organism>
<feature type="region of interest" description="Disordered" evidence="1">
    <location>
        <begin position="139"/>
        <end position="172"/>
    </location>
</feature>
<dbReference type="AlphaFoldDB" id="A0A922MW02"/>
<evidence type="ECO:0000313" key="3">
    <source>
        <dbReference type="Proteomes" id="UP000814243"/>
    </source>
</evidence>
<proteinExistence type="predicted"/>
<feature type="compositionally biased region" description="Low complexity" evidence="1">
    <location>
        <begin position="26"/>
        <end position="39"/>
    </location>
</feature>
<feature type="compositionally biased region" description="Polar residues" evidence="1">
    <location>
        <begin position="1"/>
        <end position="19"/>
    </location>
</feature>
<accession>A0A922MW02</accession>
<dbReference type="Proteomes" id="UP000814243">
    <property type="component" value="Unassembled WGS sequence"/>
</dbReference>
<feature type="region of interest" description="Disordered" evidence="1">
    <location>
        <begin position="1"/>
        <end position="108"/>
    </location>
</feature>
<sequence length="281" mass="31224">MPWHHISNQNAEENATISPESPALDSSTQTSNVQQSTAQDPVTQQSPTQGSIALNSTAQEQPVQNTPAPELITKDLRKQNIFTTDNSTSVFTARQENTTKESKNSDEDVVLRGQPKLQNEFHTKQEDDIEIKSTATINKTAEDTHSDVTLKEETRKEETSTSSTAYTPPVPSKLTKITTADKYEATNKKYEYEKVTKDSDEVKPKLIPNYKRAFYIELNTTTPVTSPPTPPKGVLDTIFDPVIKVGDDIQRVVSKGVDSAKNFADDAYKAVRSVFSNMLNR</sequence>
<name>A0A922MW02_SPOEX</name>
<evidence type="ECO:0000313" key="2">
    <source>
        <dbReference type="EMBL" id="KAH9643781.1"/>
    </source>
</evidence>
<feature type="compositionally biased region" description="Polar residues" evidence="1">
    <location>
        <begin position="40"/>
        <end position="67"/>
    </location>
</feature>
<feature type="compositionally biased region" description="Polar residues" evidence="1">
    <location>
        <begin position="80"/>
        <end position="96"/>
    </location>
</feature>
<feature type="compositionally biased region" description="Basic and acidic residues" evidence="1">
    <location>
        <begin position="140"/>
        <end position="159"/>
    </location>
</feature>
<dbReference type="EMBL" id="JACEFF010000112">
    <property type="protein sequence ID" value="KAH9643781.1"/>
    <property type="molecule type" value="Genomic_DNA"/>
</dbReference>
<protein>
    <submittedName>
        <fullName evidence="2">Uncharacterized protein</fullName>
    </submittedName>
</protein>